<dbReference type="Proteomes" id="UP001153076">
    <property type="component" value="Unassembled WGS sequence"/>
</dbReference>
<keyword evidence="3" id="KW-1185">Reference proteome</keyword>
<feature type="region of interest" description="Disordered" evidence="1">
    <location>
        <begin position="262"/>
        <end position="297"/>
    </location>
</feature>
<sequence>MEEKIIQEEPKRPNSSETLQEKFKTLEQDWRSFTQSSSKIRPIKKCSSRIKCNSVQHQLQLFDSSPRHLMSSLQNPTRRVQQYSPFSSPVTVTMSGEVWRMRTNELAKEELRRERKWAIERRQLKGRRLFEDESEVGSDGIDQMQGSFCSICGDCDARGTEHRMLCSGDLEKNEEREREPVVMEDEMKRKGLFEGESEVGFEENCEIHSVCSSISGDCGERETGEEAPGMLCFNGRWFSSEKNEERETEVVVVGEQVSEEERIGESKLGFGSGHGGRLLLADNKRGWGAEGKEEKGI</sequence>
<accession>A0A9Q1KTR0</accession>
<evidence type="ECO:0000313" key="2">
    <source>
        <dbReference type="EMBL" id="KAJ8448749.1"/>
    </source>
</evidence>
<dbReference type="AlphaFoldDB" id="A0A9Q1KTR0"/>
<name>A0A9Q1KTR0_9CARY</name>
<evidence type="ECO:0000313" key="3">
    <source>
        <dbReference type="Proteomes" id="UP001153076"/>
    </source>
</evidence>
<protein>
    <submittedName>
        <fullName evidence="2">Uncharacterized protein</fullName>
    </submittedName>
</protein>
<proteinExistence type="predicted"/>
<organism evidence="2 3">
    <name type="scientific">Carnegiea gigantea</name>
    <dbReference type="NCBI Taxonomy" id="171969"/>
    <lineage>
        <taxon>Eukaryota</taxon>
        <taxon>Viridiplantae</taxon>
        <taxon>Streptophyta</taxon>
        <taxon>Embryophyta</taxon>
        <taxon>Tracheophyta</taxon>
        <taxon>Spermatophyta</taxon>
        <taxon>Magnoliopsida</taxon>
        <taxon>eudicotyledons</taxon>
        <taxon>Gunneridae</taxon>
        <taxon>Pentapetalae</taxon>
        <taxon>Caryophyllales</taxon>
        <taxon>Cactineae</taxon>
        <taxon>Cactaceae</taxon>
        <taxon>Cactoideae</taxon>
        <taxon>Echinocereeae</taxon>
        <taxon>Carnegiea</taxon>
    </lineage>
</organism>
<feature type="compositionally biased region" description="Basic and acidic residues" evidence="1">
    <location>
        <begin position="282"/>
        <end position="297"/>
    </location>
</feature>
<dbReference type="EMBL" id="JAKOGI010000027">
    <property type="protein sequence ID" value="KAJ8448749.1"/>
    <property type="molecule type" value="Genomic_DNA"/>
</dbReference>
<gene>
    <name evidence="2" type="ORF">Cgig2_011370</name>
</gene>
<reference evidence="2" key="1">
    <citation type="submission" date="2022-04" db="EMBL/GenBank/DDBJ databases">
        <title>Carnegiea gigantea Genome sequencing and assembly v2.</title>
        <authorList>
            <person name="Copetti D."/>
            <person name="Sanderson M.J."/>
            <person name="Burquez A."/>
            <person name="Wojciechowski M.F."/>
        </authorList>
    </citation>
    <scope>NUCLEOTIDE SEQUENCE</scope>
    <source>
        <strain evidence="2">SGP5-SGP5p</strain>
        <tissue evidence="2">Aerial part</tissue>
    </source>
</reference>
<evidence type="ECO:0000256" key="1">
    <source>
        <dbReference type="SAM" id="MobiDB-lite"/>
    </source>
</evidence>
<comment type="caution">
    <text evidence="2">The sequence shown here is derived from an EMBL/GenBank/DDBJ whole genome shotgun (WGS) entry which is preliminary data.</text>
</comment>
<dbReference type="OrthoDB" id="1739873at2759"/>